<dbReference type="AlphaFoldDB" id="A0A2T8HP77"/>
<organism evidence="1 2">
    <name type="scientific">Pararhodobacter oceanensis</name>
    <dbReference type="NCBI Taxonomy" id="2172121"/>
    <lineage>
        <taxon>Bacteria</taxon>
        <taxon>Pseudomonadati</taxon>
        <taxon>Pseudomonadota</taxon>
        <taxon>Alphaproteobacteria</taxon>
        <taxon>Rhodobacterales</taxon>
        <taxon>Paracoccaceae</taxon>
        <taxon>Pararhodobacter</taxon>
    </lineage>
</organism>
<sequence>MPIHNASLSLNTVLTLNLLIIMPPEGFYIKQPQSLTLIYAKIESSGLVSKPPRIRQILANTRLYSKGL</sequence>
<proteinExistence type="predicted"/>
<accession>A0A2T8HP77</accession>
<gene>
    <name evidence="1" type="ORF">DDE20_18600</name>
</gene>
<keyword evidence="2" id="KW-1185">Reference proteome</keyword>
<reference evidence="1 2" key="1">
    <citation type="submission" date="2018-04" db="EMBL/GenBank/DDBJ databases">
        <title>Pararhodobacter oceanense sp. nov., isolated from marine intertidal sediment.</title>
        <authorList>
            <person name="Wang X.-L."/>
            <person name="Du Z.-J."/>
        </authorList>
    </citation>
    <scope>NUCLEOTIDE SEQUENCE [LARGE SCALE GENOMIC DNA]</scope>
    <source>
        <strain evidence="1 2">AM505</strain>
    </source>
</reference>
<dbReference type="EMBL" id="QDKM01000020">
    <property type="protein sequence ID" value="PVH27244.1"/>
    <property type="molecule type" value="Genomic_DNA"/>
</dbReference>
<evidence type="ECO:0000313" key="2">
    <source>
        <dbReference type="Proteomes" id="UP000245911"/>
    </source>
</evidence>
<name>A0A2T8HP77_9RHOB</name>
<protein>
    <submittedName>
        <fullName evidence="1">Uncharacterized protein</fullName>
    </submittedName>
</protein>
<dbReference type="Proteomes" id="UP000245911">
    <property type="component" value="Unassembled WGS sequence"/>
</dbReference>
<comment type="caution">
    <text evidence="1">The sequence shown here is derived from an EMBL/GenBank/DDBJ whole genome shotgun (WGS) entry which is preliminary data.</text>
</comment>
<evidence type="ECO:0000313" key="1">
    <source>
        <dbReference type="EMBL" id="PVH27244.1"/>
    </source>
</evidence>